<feature type="region of interest" description="Disordered" evidence="1">
    <location>
        <begin position="79"/>
        <end position="110"/>
    </location>
</feature>
<comment type="caution">
    <text evidence="2">The sequence shown here is derived from an EMBL/GenBank/DDBJ whole genome shotgun (WGS) entry which is preliminary data.</text>
</comment>
<proteinExistence type="predicted"/>
<evidence type="ECO:0000256" key="1">
    <source>
        <dbReference type="SAM" id="MobiDB-lite"/>
    </source>
</evidence>
<reference evidence="2" key="1">
    <citation type="submission" date="2018-11" db="EMBL/GenBank/DDBJ databases">
        <authorList>
            <consortium name="Pathogen Informatics"/>
        </authorList>
    </citation>
    <scope>NUCLEOTIDE SEQUENCE</scope>
</reference>
<gene>
    <name evidence="2" type="ORF">PXEA_LOCUS20468</name>
</gene>
<sequence>MTPVQPGVAVGAEEGAVCVEADTECARPEGLSWQWPAIQGQVSNVHEFGAAFRPRWVDDRRGTRTTATVLPLPHEWRRPGAVSSIRSPPPSGYSAQNGIRMPSRHHSDQQTTLRPSLAYAHRGTGPCNSSVEPSRICRFATIPLLTVGIIACLQNAR</sequence>
<evidence type="ECO:0000313" key="3">
    <source>
        <dbReference type="Proteomes" id="UP000784294"/>
    </source>
</evidence>
<name>A0A3S5AWG0_9PLAT</name>
<protein>
    <submittedName>
        <fullName evidence="2">Uncharacterized protein</fullName>
    </submittedName>
</protein>
<accession>A0A3S5AWG0</accession>
<dbReference type="Proteomes" id="UP000784294">
    <property type="component" value="Unassembled WGS sequence"/>
</dbReference>
<dbReference type="EMBL" id="CAAALY010084392">
    <property type="protein sequence ID" value="VEL27028.1"/>
    <property type="molecule type" value="Genomic_DNA"/>
</dbReference>
<evidence type="ECO:0000313" key="2">
    <source>
        <dbReference type="EMBL" id="VEL27028.1"/>
    </source>
</evidence>
<organism evidence="2 3">
    <name type="scientific">Protopolystoma xenopodis</name>
    <dbReference type="NCBI Taxonomy" id="117903"/>
    <lineage>
        <taxon>Eukaryota</taxon>
        <taxon>Metazoa</taxon>
        <taxon>Spiralia</taxon>
        <taxon>Lophotrochozoa</taxon>
        <taxon>Platyhelminthes</taxon>
        <taxon>Monogenea</taxon>
        <taxon>Polyopisthocotylea</taxon>
        <taxon>Polystomatidea</taxon>
        <taxon>Polystomatidae</taxon>
        <taxon>Protopolystoma</taxon>
    </lineage>
</organism>
<dbReference type="AlphaFoldDB" id="A0A3S5AWG0"/>
<keyword evidence="3" id="KW-1185">Reference proteome</keyword>